<comment type="caution">
    <text evidence="9">The sequence shown here is derived from an EMBL/GenBank/DDBJ whole genome shotgun (WGS) entry which is preliminary data.</text>
</comment>
<dbReference type="PROSITE" id="PS51918">
    <property type="entry name" value="RADICAL_SAM"/>
    <property type="match status" value="1"/>
</dbReference>
<name>A0A926VHB9_9CYAN</name>
<evidence type="ECO:0000256" key="5">
    <source>
        <dbReference type="ARBA" id="ARBA00023004"/>
    </source>
</evidence>
<dbReference type="Proteomes" id="UP000641646">
    <property type="component" value="Unassembled WGS sequence"/>
</dbReference>
<dbReference type="RefSeq" id="WP_190468752.1">
    <property type="nucleotide sequence ID" value="NZ_JACJPW010000063.1"/>
</dbReference>
<dbReference type="CDD" id="cd01335">
    <property type="entry name" value="Radical_SAM"/>
    <property type="match status" value="1"/>
</dbReference>
<dbReference type="GO" id="GO:0003824">
    <property type="term" value="F:catalytic activity"/>
    <property type="evidence" value="ECO:0007669"/>
    <property type="project" value="InterPro"/>
</dbReference>
<keyword evidence="5" id="KW-0408">Iron</keyword>
<evidence type="ECO:0000256" key="7">
    <source>
        <dbReference type="SAM" id="MobiDB-lite"/>
    </source>
</evidence>
<evidence type="ECO:0000256" key="3">
    <source>
        <dbReference type="ARBA" id="ARBA00022691"/>
    </source>
</evidence>
<feature type="compositionally biased region" description="Basic and acidic residues" evidence="7">
    <location>
        <begin position="215"/>
        <end position="231"/>
    </location>
</feature>
<dbReference type="EMBL" id="JACJPW010000063">
    <property type="protein sequence ID" value="MBD2183754.1"/>
    <property type="molecule type" value="Genomic_DNA"/>
</dbReference>
<evidence type="ECO:0000313" key="10">
    <source>
        <dbReference type="Proteomes" id="UP000641646"/>
    </source>
</evidence>
<dbReference type="Gene3D" id="3.20.20.70">
    <property type="entry name" value="Aldolase class I"/>
    <property type="match status" value="1"/>
</dbReference>
<evidence type="ECO:0000256" key="6">
    <source>
        <dbReference type="ARBA" id="ARBA00023014"/>
    </source>
</evidence>
<evidence type="ECO:0000256" key="2">
    <source>
        <dbReference type="ARBA" id="ARBA00022485"/>
    </source>
</evidence>
<dbReference type="Pfam" id="PF04055">
    <property type="entry name" value="Radical_SAM"/>
    <property type="match status" value="1"/>
</dbReference>
<dbReference type="PANTHER" id="PTHR43787:SF11">
    <property type="entry name" value="UPF0026 PROTEIN SLR1464"/>
    <property type="match status" value="1"/>
</dbReference>
<comment type="cofactor">
    <cofactor evidence="1">
        <name>[4Fe-4S] cluster</name>
        <dbReference type="ChEBI" id="CHEBI:49883"/>
    </cofactor>
</comment>
<gene>
    <name evidence="9" type="ORF">H6G03_22265</name>
</gene>
<dbReference type="InterPro" id="IPR013785">
    <property type="entry name" value="Aldolase_TIM"/>
</dbReference>
<dbReference type="AlphaFoldDB" id="A0A926VHB9"/>
<dbReference type="SUPFAM" id="SSF102114">
    <property type="entry name" value="Radical SAM enzymes"/>
    <property type="match status" value="1"/>
</dbReference>
<keyword evidence="10" id="KW-1185">Reference proteome</keyword>
<feature type="region of interest" description="Disordered" evidence="7">
    <location>
        <begin position="205"/>
        <end position="231"/>
    </location>
</feature>
<accession>A0A926VHB9</accession>
<dbReference type="SFLD" id="SFLDG01083">
    <property type="entry name" value="Uncharacterised_Radical_SAM_Su"/>
    <property type="match status" value="1"/>
</dbReference>
<keyword evidence="6" id="KW-0411">Iron-sulfur</keyword>
<evidence type="ECO:0000313" key="9">
    <source>
        <dbReference type="EMBL" id="MBD2183754.1"/>
    </source>
</evidence>
<keyword evidence="3" id="KW-0949">S-adenosyl-L-methionine</keyword>
<sequence length="267" mass="29790">MSAETSTKFTSVYGPVKSWRYGRSLGIDPIGPVSVCSFNCVYCQLGEIERKICDRAIYIPTTQILQDLQAFAPWDVDVITLSGSGEPTLALNLAEILSSIKQLTHRPTLVLTNATLLSDPDVRAALSLTDKISVKLDAISAEQLRRVNRPVSGIEMSDICTNIKNFRQEYRGHLGIQTMILTKWNEATKAEYLQMMQSLLPDEIQLNTPTRPKPLKHEIDGRENHSSADNRPYEVRSLKCVSLDVLQEFATEINRATGIPVRYAPIG</sequence>
<dbReference type="SFLD" id="SFLDS00029">
    <property type="entry name" value="Radical_SAM"/>
    <property type="match status" value="1"/>
</dbReference>
<dbReference type="GO" id="GO:0046872">
    <property type="term" value="F:metal ion binding"/>
    <property type="evidence" value="ECO:0007669"/>
    <property type="project" value="UniProtKB-KW"/>
</dbReference>
<evidence type="ECO:0000256" key="1">
    <source>
        <dbReference type="ARBA" id="ARBA00001966"/>
    </source>
</evidence>
<keyword evidence="4" id="KW-0479">Metal-binding</keyword>
<feature type="domain" description="Radical SAM core" evidence="8">
    <location>
        <begin position="20"/>
        <end position="248"/>
    </location>
</feature>
<dbReference type="PANTHER" id="PTHR43787">
    <property type="entry name" value="FEMO COFACTOR BIOSYNTHESIS PROTEIN NIFB-RELATED"/>
    <property type="match status" value="1"/>
</dbReference>
<proteinExistence type="predicted"/>
<organism evidence="9 10">
    <name type="scientific">Aerosakkonema funiforme FACHB-1375</name>
    <dbReference type="NCBI Taxonomy" id="2949571"/>
    <lineage>
        <taxon>Bacteria</taxon>
        <taxon>Bacillati</taxon>
        <taxon>Cyanobacteriota</taxon>
        <taxon>Cyanophyceae</taxon>
        <taxon>Oscillatoriophycideae</taxon>
        <taxon>Aerosakkonematales</taxon>
        <taxon>Aerosakkonemataceae</taxon>
        <taxon>Aerosakkonema</taxon>
    </lineage>
</organism>
<dbReference type="GO" id="GO:0051539">
    <property type="term" value="F:4 iron, 4 sulfur cluster binding"/>
    <property type="evidence" value="ECO:0007669"/>
    <property type="project" value="UniProtKB-KW"/>
</dbReference>
<reference evidence="9" key="1">
    <citation type="journal article" date="2015" name="ISME J.">
        <title>Draft Genome Sequence of Streptomyces incarnatus NRRL8089, which Produces the Nucleoside Antibiotic Sinefungin.</title>
        <authorList>
            <person name="Oshima K."/>
            <person name="Hattori M."/>
            <person name="Shimizu H."/>
            <person name="Fukuda K."/>
            <person name="Nemoto M."/>
            <person name="Inagaki K."/>
            <person name="Tamura T."/>
        </authorList>
    </citation>
    <scope>NUCLEOTIDE SEQUENCE</scope>
    <source>
        <strain evidence="9">FACHB-1375</strain>
    </source>
</reference>
<dbReference type="InterPro" id="IPR058240">
    <property type="entry name" value="rSAM_sf"/>
</dbReference>
<keyword evidence="2" id="KW-0004">4Fe-4S</keyword>
<reference evidence="9" key="2">
    <citation type="submission" date="2020-08" db="EMBL/GenBank/DDBJ databases">
        <authorList>
            <person name="Chen M."/>
            <person name="Teng W."/>
            <person name="Zhao L."/>
            <person name="Hu C."/>
            <person name="Zhou Y."/>
            <person name="Han B."/>
            <person name="Song L."/>
            <person name="Shu W."/>
        </authorList>
    </citation>
    <scope>NUCLEOTIDE SEQUENCE</scope>
    <source>
        <strain evidence="9">FACHB-1375</strain>
    </source>
</reference>
<dbReference type="InterPro" id="IPR007197">
    <property type="entry name" value="rSAM"/>
</dbReference>
<protein>
    <submittedName>
        <fullName evidence="9">Radical SAM protein</fullName>
    </submittedName>
</protein>
<evidence type="ECO:0000259" key="8">
    <source>
        <dbReference type="PROSITE" id="PS51918"/>
    </source>
</evidence>
<evidence type="ECO:0000256" key="4">
    <source>
        <dbReference type="ARBA" id="ARBA00022723"/>
    </source>
</evidence>
<dbReference type="InterPro" id="IPR040084">
    <property type="entry name" value="GTPase_Obg"/>
</dbReference>